<keyword evidence="3" id="KW-1185">Reference proteome</keyword>
<evidence type="ECO:0000313" key="2">
    <source>
        <dbReference type="EMBL" id="OEY98167.1"/>
    </source>
</evidence>
<dbReference type="EMBL" id="MKKK01000001">
    <property type="protein sequence ID" value="OEY98167.1"/>
    <property type="molecule type" value="Genomic_DNA"/>
</dbReference>
<dbReference type="Gene3D" id="3.40.50.300">
    <property type="entry name" value="P-loop containing nucleotide triphosphate hydrolases"/>
    <property type="match status" value="1"/>
</dbReference>
<dbReference type="STRING" id="1262585.BJI46_01205"/>
<feature type="domain" description="Chromosomal replication initiator protein DnaA ATPAse" evidence="1">
    <location>
        <begin position="41"/>
        <end position="154"/>
    </location>
</feature>
<dbReference type="Proteomes" id="UP000185895">
    <property type="component" value="Unassembled WGS sequence"/>
</dbReference>
<dbReference type="PANTHER" id="PTHR30050:SF5">
    <property type="entry name" value="DNAA REGULATORY INACTIVATOR HDA"/>
    <property type="match status" value="1"/>
</dbReference>
<dbReference type="OrthoDB" id="9784878at2"/>
<dbReference type="GO" id="GO:0006270">
    <property type="term" value="P:DNA replication initiation"/>
    <property type="evidence" value="ECO:0007669"/>
    <property type="project" value="TreeGrafter"/>
</dbReference>
<comment type="caution">
    <text evidence="2">The sequence shown here is derived from an EMBL/GenBank/DDBJ whole genome shotgun (WGS) entry which is preliminary data.</text>
</comment>
<name>A0A1E7RG12_9GAMM</name>
<dbReference type="InterPro" id="IPR027417">
    <property type="entry name" value="P-loop_NTPase"/>
</dbReference>
<dbReference type="InterPro" id="IPR013317">
    <property type="entry name" value="DnaA_dom"/>
</dbReference>
<accession>A0A1E7RG12</accession>
<dbReference type="GO" id="GO:0032297">
    <property type="term" value="P:negative regulation of DNA-templated DNA replication initiation"/>
    <property type="evidence" value="ECO:0007669"/>
    <property type="project" value="TreeGrafter"/>
</dbReference>
<dbReference type="SUPFAM" id="SSF52540">
    <property type="entry name" value="P-loop containing nucleoside triphosphate hydrolases"/>
    <property type="match status" value="1"/>
</dbReference>
<gene>
    <name evidence="2" type="ORF">BJI46_01205</name>
</gene>
<evidence type="ECO:0000259" key="1">
    <source>
        <dbReference type="Pfam" id="PF00308"/>
    </source>
</evidence>
<dbReference type="AlphaFoldDB" id="A0A1E7RG12"/>
<proteinExistence type="predicted"/>
<dbReference type="Pfam" id="PF00308">
    <property type="entry name" value="Bac_DnaA"/>
    <property type="match status" value="1"/>
</dbReference>
<evidence type="ECO:0000313" key="3">
    <source>
        <dbReference type="Proteomes" id="UP000185895"/>
    </source>
</evidence>
<dbReference type="RefSeq" id="WP_070068546.1">
    <property type="nucleotide sequence ID" value="NZ_MKKK01000001.1"/>
</dbReference>
<reference evidence="2 3" key="1">
    <citation type="submission" date="2016-09" db="EMBL/GenBank/DDBJ databases">
        <authorList>
            <person name="Capua I."/>
            <person name="De Benedictis P."/>
            <person name="Joannis T."/>
            <person name="Lombin L.H."/>
            <person name="Cattoli G."/>
        </authorList>
    </citation>
    <scope>NUCLEOTIDE SEQUENCE [LARGE SCALE GENOMIC DNA]</scope>
    <source>
        <strain evidence="2 3">ANC 4671</strain>
    </source>
</reference>
<sequence>MRQLQLDIEPHLDAKISDFAGPSWAPVIDNIRQLHTGLIKQFYIYGEAGTGKSHLLSAICDSYLDVGKTAIKVSLLELLDAPVEAIQALDMYDLVALDDIEAINGMIQWQKAIFHLINLNYEGTGQLVFSSRFAPTELRLQFPDLQSRLTQAVSIRIPNGQQFNDRQALLKAVMLRRGWQFDRQIIDYLLINGPQKTASLLQTLERLEQLLKGEQIKLSVAKLKQIFALIDEYSKS</sequence>
<dbReference type="PANTHER" id="PTHR30050">
    <property type="entry name" value="CHROMOSOMAL REPLICATION INITIATOR PROTEIN DNAA"/>
    <property type="match status" value="1"/>
</dbReference>
<dbReference type="Gene3D" id="1.10.8.60">
    <property type="match status" value="1"/>
</dbReference>
<organism evidence="2 3">
    <name type="scientific">Acinetobacter qingfengensis</name>
    <dbReference type="NCBI Taxonomy" id="1262585"/>
    <lineage>
        <taxon>Bacteria</taxon>
        <taxon>Pseudomonadati</taxon>
        <taxon>Pseudomonadota</taxon>
        <taxon>Gammaproteobacteria</taxon>
        <taxon>Moraxellales</taxon>
        <taxon>Moraxellaceae</taxon>
        <taxon>Acinetobacter</taxon>
    </lineage>
</organism>
<protein>
    <submittedName>
        <fullName evidence="2">DnaA regulatory inactivator Hda</fullName>
    </submittedName>
</protein>